<proteinExistence type="predicted"/>
<dbReference type="Proteomes" id="UP000038040">
    <property type="component" value="Unplaced"/>
</dbReference>
<dbReference type="InterPro" id="IPR036179">
    <property type="entry name" value="Ig-like_dom_sf"/>
</dbReference>
<dbReference type="Proteomes" id="UP000274756">
    <property type="component" value="Unassembled WGS sequence"/>
</dbReference>
<organism evidence="5 7">
    <name type="scientific">Dracunculus medinensis</name>
    <name type="common">Guinea worm</name>
    <dbReference type="NCBI Taxonomy" id="318479"/>
    <lineage>
        <taxon>Eukaryota</taxon>
        <taxon>Metazoa</taxon>
        <taxon>Ecdysozoa</taxon>
        <taxon>Nematoda</taxon>
        <taxon>Chromadorea</taxon>
        <taxon>Rhabditida</taxon>
        <taxon>Spirurina</taxon>
        <taxon>Dracunculoidea</taxon>
        <taxon>Dracunculidae</taxon>
        <taxon>Dracunculus</taxon>
    </lineage>
</organism>
<dbReference type="STRING" id="318479.A0A0N4U9R8"/>
<evidence type="ECO:0000313" key="6">
    <source>
        <dbReference type="Proteomes" id="UP000274756"/>
    </source>
</evidence>
<dbReference type="EMBL" id="UYYG01001163">
    <property type="protein sequence ID" value="VDN57880.1"/>
    <property type="molecule type" value="Genomic_DNA"/>
</dbReference>
<dbReference type="InterPro" id="IPR007110">
    <property type="entry name" value="Ig-like_dom"/>
</dbReference>
<dbReference type="PANTHER" id="PTHR44170">
    <property type="entry name" value="PROTEIN SIDEKICK"/>
    <property type="match status" value="1"/>
</dbReference>
<evidence type="ECO:0000313" key="4">
    <source>
        <dbReference type="EMBL" id="VDN57880.1"/>
    </source>
</evidence>
<dbReference type="SMART" id="SM00409">
    <property type="entry name" value="IG"/>
    <property type="match status" value="3"/>
</dbReference>
<name>A0A0N4U9R8_DRAME</name>
<protein>
    <submittedName>
        <fullName evidence="7">Ig-like domain-containing protein</fullName>
    </submittedName>
</protein>
<dbReference type="AlphaFoldDB" id="A0A0N4U9R8"/>
<keyword evidence="1" id="KW-0677">Repeat</keyword>
<dbReference type="InterPro" id="IPR013783">
    <property type="entry name" value="Ig-like_fold"/>
</dbReference>
<evidence type="ECO:0000256" key="2">
    <source>
        <dbReference type="ARBA" id="ARBA00023157"/>
    </source>
</evidence>
<dbReference type="OrthoDB" id="5982258at2759"/>
<keyword evidence="2" id="KW-1015">Disulfide bond</keyword>
<dbReference type="InterPro" id="IPR003599">
    <property type="entry name" value="Ig_sub"/>
</dbReference>
<accession>A0A0N4U9R8</accession>
<reference evidence="7" key="1">
    <citation type="submission" date="2017-02" db="UniProtKB">
        <authorList>
            <consortium name="WormBaseParasite"/>
        </authorList>
    </citation>
    <scope>IDENTIFICATION</scope>
</reference>
<keyword evidence="6" id="KW-1185">Reference proteome</keyword>
<feature type="domain" description="Ig-like" evidence="3">
    <location>
        <begin position="11"/>
        <end position="98"/>
    </location>
</feature>
<reference evidence="4 6" key="2">
    <citation type="submission" date="2018-11" db="EMBL/GenBank/DDBJ databases">
        <authorList>
            <consortium name="Pathogen Informatics"/>
        </authorList>
    </citation>
    <scope>NUCLEOTIDE SEQUENCE [LARGE SCALE GENOMIC DNA]</scope>
</reference>
<dbReference type="WBParaSite" id="DME_0000384801-mRNA-1">
    <property type="protein sequence ID" value="DME_0000384801-mRNA-1"/>
    <property type="gene ID" value="DME_0000384801"/>
</dbReference>
<feature type="domain" description="Ig-like" evidence="3">
    <location>
        <begin position="232"/>
        <end position="317"/>
    </location>
</feature>
<dbReference type="CDD" id="cd00096">
    <property type="entry name" value="Ig"/>
    <property type="match status" value="2"/>
</dbReference>
<evidence type="ECO:0000256" key="1">
    <source>
        <dbReference type="ARBA" id="ARBA00022737"/>
    </source>
</evidence>
<dbReference type="PROSITE" id="PS50835">
    <property type="entry name" value="IG_LIKE"/>
    <property type="match status" value="2"/>
</dbReference>
<dbReference type="Gene3D" id="2.60.40.10">
    <property type="entry name" value="Immunoglobulins"/>
    <property type="match status" value="3"/>
</dbReference>
<evidence type="ECO:0000313" key="7">
    <source>
        <dbReference type="WBParaSite" id="DME_0000384801-mRNA-1"/>
    </source>
</evidence>
<dbReference type="SUPFAM" id="SSF48726">
    <property type="entry name" value="Immunoglobulin"/>
    <property type="match status" value="3"/>
</dbReference>
<dbReference type="GO" id="GO:0098609">
    <property type="term" value="P:cell-cell adhesion"/>
    <property type="evidence" value="ECO:0007669"/>
    <property type="project" value="TreeGrafter"/>
</dbReference>
<evidence type="ECO:0000259" key="3">
    <source>
        <dbReference type="PROSITE" id="PS50835"/>
    </source>
</evidence>
<gene>
    <name evidence="4" type="ORF">DME_LOCUS7853</name>
</gene>
<sequence>MEAENMIFKIPRLILHADQYYLIKNQEIDLSCQIEPGWRGATIASVQWIKDNTPIENCIDRVRNELIADGPTLRILNNQYQPEGDYQCSSLIRGIRISNGLHIDTQLVSAPVKFRKARISKFEKVNIETIRVYQPQAIRIPCLGMPDVVPNPPGIHFEKDENVKKLGLSGDRRFLLTSSGMQIAFSMVSDSGDYYCVVTNLFTNKTRKSPYPVRLEVVSARINLTFPVLIYPKIKSSVFEPIILHVVKGKTVILECMMLNVRIMWTKVKPSTSGLVFNNDRLRFQQISGNLVINLLNEADDGVYVCEGYPVNTNNLSEIPKVFYQLIVHAPIDVQLMAIRQYY</sequence>
<dbReference type="PANTHER" id="PTHR44170:SF55">
    <property type="entry name" value="OBSCURIN ISOFORM X2"/>
    <property type="match status" value="1"/>
</dbReference>
<evidence type="ECO:0000313" key="5">
    <source>
        <dbReference type="Proteomes" id="UP000038040"/>
    </source>
</evidence>